<evidence type="ECO:0000256" key="1">
    <source>
        <dbReference type="ARBA" id="ARBA00010641"/>
    </source>
</evidence>
<accession>A0ABU3STY5</accession>
<evidence type="ECO:0000313" key="8">
    <source>
        <dbReference type="Proteomes" id="UP001247805"/>
    </source>
</evidence>
<dbReference type="InterPro" id="IPR013325">
    <property type="entry name" value="RNA_pol_sigma_r2"/>
</dbReference>
<keyword evidence="3" id="KW-0731">Sigma factor</keyword>
<dbReference type="PANTHER" id="PTHR43133">
    <property type="entry name" value="RNA POLYMERASE ECF-TYPE SIGMA FACTO"/>
    <property type="match status" value="1"/>
</dbReference>
<comment type="similarity">
    <text evidence="1">Belongs to the sigma-70 factor family. ECF subfamily.</text>
</comment>
<keyword evidence="2" id="KW-0805">Transcription regulation</keyword>
<dbReference type="InterPro" id="IPR007627">
    <property type="entry name" value="RNA_pol_sigma70_r2"/>
</dbReference>
<keyword evidence="4" id="KW-0804">Transcription</keyword>
<dbReference type="InterPro" id="IPR014284">
    <property type="entry name" value="RNA_pol_sigma-70_dom"/>
</dbReference>
<protein>
    <submittedName>
        <fullName evidence="7">Sigma-70 family RNA polymerase sigma factor</fullName>
    </submittedName>
</protein>
<evidence type="ECO:0000256" key="4">
    <source>
        <dbReference type="ARBA" id="ARBA00023163"/>
    </source>
</evidence>
<dbReference type="RefSeq" id="WP_316025145.1">
    <property type="nucleotide sequence ID" value="NZ_JAWDIO010000002.1"/>
</dbReference>
<dbReference type="SUPFAM" id="SSF88946">
    <property type="entry name" value="Sigma2 domain of RNA polymerase sigma factors"/>
    <property type="match status" value="1"/>
</dbReference>
<feature type="domain" description="RNA polymerase sigma-70 region 2" evidence="5">
    <location>
        <begin position="9"/>
        <end position="74"/>
    </location>
</feature>
<evidence type="ECO:0000259" key="5">
    <source>
        <dbReference type="Pfam" id="PF04542"/>
    </source>
</evidence>
<dbReference type="PANTHER" id="PTHR43133:SF63">
    <property type="entry name" value="RNA POLYMERASE SIGMA FACTOR FECI-RELATED"/>
    <property type="match status" value="1"/>
</dbReference>
<dbReference type="InterPro" id="IPR036388">
    <property type="entry name" value="WH-like_DNA-bd_sf"/>
</dbReference>
<sequence length="187" mass="21541">MKSKFFNQLYQQYWPELCAKLHARFGSGPPDPEDIAQQAFCRYSEVCDQHRIENPKAFIYTVARNLFIDQFRRIDKQQQVIDQIFEELDIDPIFEDSAEQSALQIERNALVEKAISTFSEKQKQLMTMSIIEGKSYRQIAKETGLPIANISRTIVAAQTLLDQSITTWEQGHSVENISYLAIKGSCQ</sequence>
<dbReference type="EMBL" id="JAWDIO010000002">
    <property type="protein sequence ID" value="MDU0353475.1"/>
    <property type="molecule type" value="Genomic_DNA"/>
</dbReference>
<dbReference type="Pfam" id="PF08281">
    <property type="entry name" value="Sigma70_r4_2"/>
    <property type="match status" value="1"/>
</dbReference>
<dbReference type="Proteomes" id="UP001247805">
    <property type="component" value="Unassembled WGS sequence"/>
</dbReference>
<dbReference type="CDD" id="cd06171">
    <property type="entry name" value="Sigma70_r4"/>
    <property type="match status" value="1"/>
</dbReference>
<feature type="domain" description="RNA polymerase sigma factor 70 region 4 type 2" evidence="6">
    <location>
        <begin position="111"/>
        <end position="154"/>
    </location>
</feature>
<dbReference type="InterPro" id="IPR039425">
    <property type="entry name" value="RNA_pol_sigma-70-like"/>
</dbReference>
<dbReference type="Gene3D" id="1.10.10.10">
    <property type="entry name" value="Winged helix-like DNA-binding domain superfamily/Winged helix DNA-binding domain"/>
    <property type="match status" value="1"/>
</dbReference>
<dbReference type="SUPFAM" id="SSF88659">
    <property type="entry name" value="Sigma3 and sigma4 domains of RNA polymerase sigma factors"/>
    <property type="match status" value="1"/>
</dbReference>
<comment type="caution">
    <text evidence="7">The sequence shown here is derived from an EMBL/GenBank/DDBJ whole genome shotgun (WGS) entry which is preliminary data.</text>
</comment>
<proteinExistence type="inferred from homology"/>
<name>A0ABU3STY5_9ALTE</name>
<evidence type="ECO:0000313" key="7">
    <source>
        <dbReference type="EMBL" id="MDU0353475.1"/>
    </source>
</evidence>
<dbReference type="Pfam" id="PF04542">
    <property type="entry name" value="Sigma70_r2"/>
    <property type="match status" value="1"/>
</dbReference>
<evidence type="ECO:0000259" key="6">
    <source>
        <dbReference type="Pfam" id="PF08281"/>
    </source>
</evidence>
<keyword evidence="8" id="KW-1185">Reference proteome</keyword>
<evidence type="ECO:0000256" key="2">
    <source>
        <dbReference type="ARBA" id="ARBA00023015"/>
    </source>
</evidence>
<dbReference type="NCBIfam" id="TIGR02937">
    <property type="entry name" value="sigma70-ECF"/>
    <property type="match status" value="1"/>
</dbReference>
<evidence type="ECO:0000256" key="3">
    <source>
        <dbReference type="ARBA" id="ARBA00023082"/>
    </source>
</evidence>
<dbReference type="InterPro" id="IPR013324">
    <property type="entry name" value="RNA_pol_sigma_r3/r4-like"/>
</dbReference>
<dbReference type="InterPro" id="IPR013249">
    <property type="entry name" value="RNA_pol_sigma70_r4_t2"/>
</dbReference>
<gene>
    <name evidence="7" type="ORF">RS130_05645</name>
</gene>
<organism evidence="7 8">
    <name type="scientific">Paraglaciecola aquimarina</name>
    <dbReference type="NCBI Taxonomy" id="1235557"/>
    <lineage>
        <taxon>Bacteria</taxon>
        <taxon>Pseudomonadati</taxon>
        <taxon>Pseudomonadota</taxon>
        <taxon>Gammaproteobacteria</taxon>
        <taxon>Alteromonadales</taxon>
        <taxon>Alteromonadaceae</taxon>
        <taxon>Paraglaciecola</taxon>
    </lineage>
</organism>
<reference evidence="7 8" key="1">
    <citation type="submission" date="2023-10" db="EMBL/GenBank/DDBJ databases">
        <title>Glaciecola aquimarina strain GGW-M5 nov., isolated from a coastal seawater.</title>
        <authorList>
            <person name="Bayburt H."/>
            <person name="Kim J.M."/>
            <person name="Choi B.J."/>
            <person name="Jeon C.O."/>
        </authorList>
    </citation>
    <scope>NUCLEOTIDE SEQUENCE [LARGE SCALE GENOMIC DNA]</scope>
    <source>
        <strain evidence="7 8">KCTC 32108</strain>
    </source>
</reference>
<dbReference type="Gene3D" id="1.10.1740.10">
    <property type="match status" value="1"/>
</dbReference>